<protein>
    <submittedName>
        <fullName evidence="2">Uncharacterized protein</fullName>
    </submittedName>
</protein>
<dbReference type="EMBL" id="JADNRY010000320">
    <property type="protein sequence ID" value="KAF9059178.1"/>
    <property type="molecule type" value="Genomic_DNA"/>
</dbReference>
<evidence type="ECO:0000313" key="2">
    <source>
        <dbReference type="EMBL" id="KAF9059178.1"/>
    </source>
</evidence>
<dbReference type="AlphaFoldDB" id="A0A9P5TZ79"/>
<dbReference type="Proteomes" id="UP000772434">
    <property type="component" value="Unassembled WGS sequence"/>
</dbReference>
<comment type="caution">
    <text evidence="2">The sequence shown here is derived from an EMBL/GenBank/DDBJ whole genome shotgun (WGS) entry which is preliminary data.</text>
</comment>
<gene>
    <name evidence="2" type="ORF">BDP27DRAFT_1431731</name>
</gene>
<feature type="compositionally biased region" description="Polar residues" evidence="1">
    <location>
        <begin position="54"/>
        <end position="79"/>
    </location>
</feature>
<evidence type="ECO:0000313" key="3">
    <source>
        <dbReference type="Proteomes" id="UP000772434"/>
    </source>
</evidence>
<sequence length="304" mass="34045">MPKFNYLIPINPAGTTIIVFPSLYELGQANILRKSLYRSPEPILPSDPYLNDTIVPTQGGSQDVAVSSASEDNRSTSNDDSLDVDSAIVDGRARALVTADQQTLDFSYPQVPRPRRYQVWHNLCDNYSLISVLRYTKKQRPKASSVHKSSGVIRHAKKQRSKASSPSPCLASSLATTIVSEANEAFATYGCHKVRGKAIWAQWYMYRSREDMLYPPQHPKDLELQDNTLFVHINVAREEQEGPSSLPGYVIVWIWKSIQWQSIQYGDVEKFDNGDCLALSLGGKSGLEPHWILSTSLIKNRCTA</sequence>
<accession>A0A9P5TZ79</accession>
<feature type="region of interest" description="Disordered" evidence="1">
    <location>
        <begin position="48"/>
        <end position="84"/>
    </location>
</feature>
<dbReference type="OrthoDB" id="3082292at2759"/>
<feature type="region of interest" description="Disordered" evidence="1">
    <location>
        <begin position="144"/>
        <end position="168"/>
    </location>
</feature>
<name>A0A9P5TZ79_9AGAR</name>
<evidence type="ECO:0000256" key="1">
    <source>
        <dbReference type="SAM" id="MobiDB-lite"/>
    </source>
</evidence>
<keyword evidence="3" id="KW-1185">Reference proteome</keyword>
<organism evidence="2 3">
    <name type="scientific">Rhodocollybia butyracea</name>
    <dbReference type="NCBI Taxonomy" id="206335"/>
    <lineage>
        <taxon>Eukaryota</taxon>
        <taxon>Fungi</taxon>
        <taxon>Dikarya</taxon>
        <taxon>Basidiomycota</taxon>
        <taxon>Agaricomycotina</taxon>
        <taxon>Agaricomycetes</taxon>
        <taxon>Agaricomycetidae</taxon>
        <taxon>Agaricales</taxon>
        <taxon>Marasmiineae</taxon>
        <taxon>Omphalotaceae</taxon>
        <taxon>Rhodocollybia</taxon>
    </lineage>
</organism>
<proteinExistence type="predicted"/>
<reference evidence="2" key="1">
    <citation type="submission" date="2020-11" db="EMBL/GenBank/DDBJ databases">
        <authorList>
            <consortium name="DOE Joint Genome Institute"/>
            <person name="Ahrendt S."/>
            <person name="Riley R."/>
            <person name="Andreopoulos W."/>
            <person name="Labutti K."/>
            <person name="Pangilinan J."/>
            <person name="Ruiz-Duenas F.J."/>
            <person name="Barrasa J.M."/>
            <person name="Sanchez-Garcia M."/>
            <person name="Camarero S."/>
            <person name="Miyauchi S."/>
            <person name="Serrano A."/>
            <person name="Linde D."/>
            <person name="Babiker R."/>
            <person name="Drula E."/>
            <person name="Ayuso-Fernandez I."/>
            <person name="Pacheco R."/>
            <person name="Padilla G."/>
            <person name="Ferreira P."/>
            <person name="Barriuso J."/>
            <person name="Kellner H."/>
            <person name="Castanera R."/>
            <person name="Alfaro M."/>
            <person name="Ramirez L."/>
            <person name="Pisabarro A.G."/>
            <person name="Kuo A."/>
            <person name="Tritt A."/>
            <person name="Lipzen A."/>
            <person name="He G."/>
            <person name="Yan M."/>
            <person name="Ng V."/>
            <person name="Cullen D."/>
            <person name="Martin F."/>
            <person name="Rosso M.-N."/>
            <person name="Henrissat B."/>
            <person name="Hibbett D."/>
            <person name="Martinez A.T."/>
            <person name="Grigoriev I.V."/>
        </authorList>
    </citation>
    <scope>NUCLEOTIDE SEQUENCE</scope>
    <source>
        <strain evidence="2">AH 40177</strain>
    </source>
</reference>